<gene>
    <name evidence="6" type="ORF">D3Z33_00250</name>
</gene>
<evidence type="ECO:0000259" key="3">
    <source>
        <dbReference type="Pfam" id="PF07905"/>
    </source>
</evidence>
<dbReference type="InterPro" id="IPR041522">
    <property type="entry name" value="CdaR_GGDEF"/>
</dbReference>
<dbReference type="Proteomes" id="UP000467132">
    <property type="component" value="Unassembled WGS sequence"/>
</dbReference>
<dbReference type="EMBL" id="QXXA01000001">
    <property type="protein sequence ID" value="NBI05283.1"/>
    <property type="molecule type" value="Genomic_DNA"/>
</dbReference>
<accession>A0A845QY19</accession>
<evidence type="ECO:0000256" key="2">
    <source>
        <dbReference type="SAM" id="Coils"/>
    </source>
</evidence>
<dbReference type="RefSeq" id="WP_160195802.1">
    <property type="nucleotide sequence ID" value="NZ_QXXA01000001.1"/>
</dbReference>
<dbReference type="Gene3D" id="1.10.10.2840">
    <property type="entry name" value="PucR C-terminal helix-turn-helix domain"/>
    <property type="match status" value="1"/>
</dbReference>
<evidence type="ECO:0000259" key="5">
    <source>
        <dbReference type="Pfam" id="PF17853"/>
    </source>
</evidence>
<dbReference type="Pfam" id="PF13556">
    <property type="entry name" value="HTH_30"/>
    <property type="match status" value="1"/>
</dbReference>
<feature type="domain" description="PucR C-terminal helix-turn-helix" evidence="4">
    <location>
        <begin position="467"/>
        <end position="524"/>
    </location>
</feature>
<feature type="domain" description="CdaR GGDEF-like" evidence="5">
    <location>
        <begin position="293"/>
        <end position="414"/>
    </location>
</feature>
<sequence length="533" mass="62108">MDFNVKKLLSLEAYKRAKLISGKEGINNIITGITIMEDVTIHEWLKGGEALVTSLLPIKDYKDKEIFDFFDTLLNKDLSAVIIKIKKAVTEVPQGLIEWGDKRNIPIIEVPRNVFYTDLMYPVMAEVMESKVNKLNYFKKVHYKFTDMAIKNCSIEDVIKELSIITNNPIELYDKNNNLILTTFEKNLKRDKQQFKKLKYSEKYYYIERETYENENFSQLIIEINSINNTKAYLGVLEINEKINEMDMIAIENAATNIALAMTKDIAIQEVEERFMSDIIHDLIFRTPGFNKDLLKRANIAGIDLFSKYYVIVLNFDCDLKNIKERFKKEISKLVKKHNGVYAIRNKDVIILFDISNENFKKSIGNLKEDIKILRNDLEKEDCKNCFIVGVGNEVEGYKNLKDSYNDAINAIKIGKDLKNKNEIFIYDELGIFKLLKNMSSMENINQYIPNSILKIIKIDEEKNKELLNTLEAYIESNMKVTQAANKLFVHPKTVSYRLEQIKELTDIDFDDSNKVLELHLALKMIKFRDKFN</sequence>
<evidence type="ECO:0000313" key="6">
    <source>
        <dbReference type="EMBL" id="NBI05283.1"/>
    </source>
</evidence>
<comment type="caution">
    <text evidence="6">The sequence shown here is derived from an EMBL/GenBank/DDBJ whole genome shotgun (WGS) entry which is preliminary data.</text>
</comment>
<proteinExistence type="inferred from homology"/>
<protein>
    <submittedName>
        <fullName evidence="6">PucR family transcriptional regulator</fullName>
    </submittedName>
</protein>
<evidence type="ECO:0000259" key="4">
    <source>
        <dbReference type="Pfam" id="PF13556"/>
    </source>
</evidence>
<keyword evidence="2" id="KW-0175">Coiled coil</keyword>
<dbReference type="InterPro" id="IPR042070">
    <property type="entry name" value="PucR_C-HTH_sf"/>
</dbReference>
<reference evidence="6 7" key="1">
    <citation type="submission" date="2018-08" db="EMBL/GenBank/DDBJ databases">
        <title>Murine metabolic-syndrome-specific gut microbial biobank.</title>
        <authorList>
            <person name="Liu C."/>
        </authorList>
    </citation>
    <scope>NUCLEOTIDE SEQUENCE [LARGE SCALE GENOMIC DNA]</scope>
    <source>
        <strain evidence="6 7">583</strain>
    </source>
</reference>
<evidence type="ECO:0000256" key="1">
    <source>
        <dbReference type="ARBA" id="ARBA00006754"/>
    </source>
</evidence>
<dbReference type="OrthoDB" id="143422at2"/>
<name>A0A845QY19_9CLOT</name>
<organism evidence="6 7">
    <name type="scientific">Senegalia massiliensis</name>
    <dbReference type="NCBI Taxonomy" id="1720316"/>
    <lineage>
        <taxon>Bacteria</taxon>
        <taxon>Bacillati</taxon>
        <taxon>Bacillota</taxon>
        <taxon>Clostridia</taxon>
        <taxon>Eubacteriales</taxon>
        <taxon>Clostridiaceae</taxon>
        <taxon>Senegalia</taxon>
    </lineage>
</organism>
<dbReference type="AlphaFoldDB" id="A0A845QY19"/>
<dbReference type="Pfam" id="PF17853">
    <property type="entry name" value="GGDEF_2"/>
    <property type="match status" value="1"/>
</dbReference>
<dbReference type="InterPro" id="IPR012914">
    <property type="entry name" value="PucR_dom"/>
</dbReference>
<dbReference type="InterPro" id="IPR051448">
    <property type="entry name" value="CdaR-like_regulators"/>
</dbReference>
<dbReference type="PANTHER" id="PTHR33744:SF1">
    <property type="entry name" value="DNA-BINDING TRANSCRIPTIONAL ACTIVATOR ADER"/>
    <property type="match status" value="1"/>
</dbReference>
<dbReference type="InterPro" id="IPR025736">
    <property type="entry name" value="PucR_C-HTH_dom"/>
</dbReference>
<comment type="similarity">
    <text evidence="1">Belongs to the CdaR family.</text>
</comment>
<dbReference type="Pfam" id="PF07905">
    <property type="entry name" value="PucR"/>
    <property type="match status" value="1"/>
</dbReference>
<feature type="domain" description="Purine catabolism PurC-like" evidence="3">
    <location>
        <begin position="8"/>
        <end position="126"/>
    </location>
</feature>
<keyword evidence="7" id="KW-1185">Reference proteome</keyword>
<feature type="coiled-coil region" evidence="2">
    <location>
        <begin position="357"/>
        <end position="384"/>
    </location>
</feature>
<dbReference type="PANTHER" id="PTHR33744">
    <property type="entry name" value="CARBOHYDRATE DIACID REGULATOR"/>
    <property type="match status" value="1"/>
</dbReference>
<evidence type="ECO:0000313" key="7">
    <source>
        <dbReference type="Proteomes" id="UP000467132"/>
    </source>
</evidence>